<dbReference type="EMBL" id="GBRH01282478">
    <property type="protein sequence ID" value="JAD15417.1"/>
    <property type="molecule type" value="Transcribed_RNA"/>
</dbReference>
<protein>
    <submittedName>
        <fullName evidence="1">Uncharacterized protein</fullName>
    </submittedName>
</protein>
<sequence>MDLHGLVLQNSTNSDLSKWETGIRAKNSSEFTQFRCSPA</sequence>
<accession>A0A0A8XUM5</accession>
<dbReference type="AlphaFoldDB" id="A0A0A8XUM5"/>
<proteinExistence type="predicted"/>
<reference evidence="1" key="1">
    <citation type="submission" date="2014-09" db="EMBL/GenBank/DDBJ databases">
        <authorList>
            <person name="Magalhaes I.L.F."/>
            <person name="Oliveira U."/>
            <person name="Santos F.R."/>
            <person name="Vidigal T.H.D.A."/>
            <person name="Brescovit A.D."/>
            <person name="Santos A.J."/>
        </authorList>
    </citation>
    <scope>NUCLEOTIDE SEQUENCE</scope>
    <source>
        <tissue evidence="1">Shoot tissue taken approximately 20 cm above the soil surface</tissue>
    </source>
</reference>
<organism evidence="1">
    <name type="scientific">Arundo donax</name>
    <name type="common">Giant reed</name>
    <name type="synonym">Donax arundinaceus</name>
    <dbReference type="NCBI Taxonomy" id="35708"/>
    <lineage>
        <taxon>Eukaryota</taxon>
        <taxon>Viridiplantae</taxon>
        <taxon>Streptophyta</taxon>
        <taxon>Embryophyta</taxon>
        <taxon>Tracheophyta</taxon>
        <taxon>Spermatophyta</taxon>
        <taxon>Magnoliopsida</taxon>
        <taxon>Liliopsida</taxon>
        <taxon>Poales</taxon>
        <taxon>Poaceae</taxon>
        <taxon>PACMAD clade</taxon>
        <taxon>Arundinoideae</taxon>
        <taxon>Arundineae</taxon>
        <taxon>Arundo</taxon>
    </lineage>
</organism>
<name>A0A0A8XUM5_ARUDO</name>
<reference evidence="1" key="2">
    <citation type="journal article" date="2015" name="Data Brief">
        <title>Shoot transcriptome of the giant reed, Arundo donax.</title>
        <authorList>
            <person name="Barrero R.A."/>
            <person name="Guerrero F.D."/>
            <person name="Moolhuijzen P."/>
            <person name="Goolsby J.A."/>
            <person name="Tidwell J."/>
            <person name="Bellgard S.E."/>
            <person name="Bellgard M.I."/>
        </authorList>
    </citation>
    <scope>NUCLEOTIDE SEQUENCE</scope>
    <source>
        <tissue evidence="1">Shoot tissue taken approximately 20 cm above the soil surface</tissue>
    </source>
</reference>
<evidence type="ECO:0000313" key="1">
    <source>
        <dbReference type="EMBL" id="JAD15417.1"/>
    </source>
</evidence>